<comment type="cofactor">
    <cofactor evidence="1">
        <name>pyrroloquinoline quinone</name>
        <dbReference type="ChEBI" id="CHEBI:58442"/>
    </cofactor>
</comment>
<dbReference type="PANTHER" id="PTHR32303">
    <property type="entry name" value="QUINOPROTEIN ALCOHOL DEHYDROGENASE (CYTOCHROME C)"/>
    <property type="match status" value="1"/>
</dbReference>
<dbReference type="PROSITE" id="PS51007">
    <property type="entry name" value="CYTC"/>
    <property type="match status" value="1"/>
</dbReference>
<dbReference type="PANTHER" id="PTHR32303:SF20">
    <property type="entry name" value="QUINOPROTEIN ETHANOL DEHYDROGENASE"/>
    <property type="match status" value="1"/>
</dbReference>
<keyword evidence="7" id="KW-0408">Iron</keyword>
<dbReference type="Pfam" id="PF01011">
    <property type="entry name" value="PQQ"/>
    <property type="match status" value="1"/>
</dbReference>
<evidence type="ECO:0000256" key="8">
    <source>
        <dbReference type="SAM" id="MobiDB-lite"/>
    </source>
</evidence>
<dbReference type="Pfam" id="PF13442">
    <property type="entry name" value="Cytochrome_CBB3"/>
    <property type="match status" value="1"/>
</dbReference>
<dbReference type="InterPro" id="IPR036909">
    <property type="entry name" value="Cyt_c-like_dom_sf"/>
</dbReference>
<dbReference type="InterPro" id="IPR002372">
    <property type="entry name" value="PQQ_rpt_dom"/>
</dbReference>
<evidence type="ECO:0000256" key="2">
    <source>
        <dbReference type="ARBA" id="ARBA00008156"/>
    </source>
</evidence>
<reference evidence="10" key="1">
    <citation type="submission" date="2018-05" db="EMBL/GenBank/DDBJ databases">
        <authorList>
            <person name="Lanie J.A."/>
            <person name="Ng W.-L."/>
            <person name="Kazmierczak K.M."/>
            <person name="Andrzejewski T.M."/>
            <person name="Davidsen T.M."/>
            <person name="Wayne K.J."/>
            <person name="Tettelin H."/>
            <person name="Glass J.I."/>
            <person name="Rusch D."/>
            <person name="Podicherti R."/>
            <person name="Tsui H.-C.T."/>
            <person name="Winkler M.E."/>
        </authorList>
    </citation>
    <scope>NUCLEOTIDE SEQUENCE</scope>
</reference>
<protein>
    <recommendedName>
        <fullName evidence="9">Cytochrome c domain-containing protein</fullName>
    </recommendedName>
</protein>
<dbReference type="Gene3D" id="2.140.10.10">
    <property type="entry name" value="Quinoprotein alcohol dehydrogenase-like superfamily"/>
    <property type="match status" value="1"/>
</dbReference>
<keyword evidence="6" id="KW-0560">Oxidoreductase</keyword>
<dbReference type="GO" id="GO:0009055">
    <property type="term" value="F:electron transfer activity"/>
    <property type="evidence" value="ECO:0007669"/>
    <property type="project" value="InterPro"/>
</dbReference>
<keyword evidence="4" id="KW-0479">Metal-binding</keyword>
<evidence type="ECO:0000313" key="10">
    <source>
        <dbReference type="EMBL" id="SVA75019.1"/>
    </source>
</evidence>
<feature type="compositionally biased region" description="Polar residues" evidence="8">
    <location>
        <begin position="135"/>
        <end position="153"/>
    </location>
</feature>
<feature type="domain" description="Cytochrome c" evidence="9">
    <location>
        <begin position="34"/>
        <end position="113"/>
    </location>
</feature>
<dbReference type="InterPro" id="IPR009056">
    <property type="entry name" value="Cyt_c-like_dom"/>
</dbReference>
<evidence type="ECO:0000256" key="5">
    <source>
        <dbReference type="ARBA" id="ARBA00022729"/>
    </source>
</evidence>
<feature type="non-terminal residue" evidence="10">
    <location>
        <position position="570"/>
    </location>
</feature>
<accession>A0A381YD65</accession>
<evidence type="ECO:0000256" key="1">
    <source>
        <dbReference type="ARBA" id="ARBA00001931"/>
    </source>
</evidence>
<evidence type="ECO:0000256" key="3">
    <source>
        <dbReference type="ARBA" id="ARBA00022617"/>
    </source>
</evidence>
<evidence type="ECO:0000256" key="4">
    <source>
        <dbReference type="ARBA" id="ARBA00022723"/>
    </source>
</evidence>
<evidence type="ECO:0000256" key="7">
    <source>
        <dbReference type="ARBA" id="ARBA00023004"/>
    </source>
</evidence>
<dbReference type="AlphaFoldDB" id="A0A381YD65"/>
<dbReference type="Gene3D" id="1.10.760.10">
    <property type="entry name" value="Cytochrome c-like domain"/>
    <property type="match status" value="1"/>
</dbReference>
<keyword evidence="3" id="KW-0349">Heme</keyword>
<dbReference type="InterPro" id="IPR018391">
    <property type="entry name" value="PQQ_b-propeller_rpt"/>
</dbReference>
<dbReference type="SUPFAM" id="SSF46626">
    <property type="entry name" value="Cytochrome c"/>
    <property type="match status" value="1"/>
</dbReference>
<dbReference type="GO" id="GO:0046872">
    <property type="term" value="F:metal ion binding"/>
    <property type="evidence" value="ECO:0007669"/>
    <property type="project" value="UniProtKB-KW"/>
</dbReference>
<organism evidence="10">
    <name type="scientific">marine metagenome</name>
    <dbReference type="NCBI Taxonomy" id="408172"/>
    <lineage>
        <taxon>unclassified sequences</taxon>
        <taxon>metagenomes</taxon>
        <taxon>ecological metagenomes</taxon>
    </lineage>
</organism>
<dbReference type="GO" id="GO:0020037">
    <property type="term" value="F:heme binding"/>
    <property type="evidence" value="ECO:0007669"/>
    <property type="project" value="InterPro"/>
</dbReference>
<dbReference type="InterPro" id="IPR011047">
    <property type="entry name" value="Quinoprotein_ADH-like_sf"/>
</dbReference>
<evidence type="ECO:0000256" key="6">
    <source>
        <dbReference type="ARBA" id="ARBA00023002"/>
    </source>
</evidence>
<dbReference type="SMART" id="SM00564">
    <property type="entry name" value="PQQ"/>
    <property type="match status" value="3"/>
</dbReference>
<name>A0A381YD65_9ZZZZ</name>
<dbReference type="EMBL" id="UINC01017964">
    <property type="protein sequence ID" value="SVA75019.1"/>
    <property type="molecule type" value="Genomic_DNA"/>
</dbReference>
<dbReference type="SUPFAM" id="SSF50998">
    <property type="entry name" value="Quinoprotein alcohol dehydrogenase-like"/>
    <property type="match status" value="1"/>
</dbReference>
<sequence>MKPIIRIGLTLAIIGFPISFVNGETQEAAHYTQAQAEAGETAYQVECAGCHMSDFSGAFEAPELAGANFLNIWGERGVNDLLEYVRATMPPEAAGSLSDRTYINIVAYLLQANGIGSGNEPLALEGAGFLLSSGQAGVSTTPDSDTASNTPNAESAPAVASNRTTVHETVAEFVPVTDANLRNPDSGDWLMFRRTYDGWGYSPLDQVTRDNVHDLRLAWVWAMAEGTNQPTPLVYDGVMYLPNPRNIVQALDAETGTLLWEYQRELPNELQRGFTTMRNLGFYNNKVFLPTKDAFMVAIDARNGEVVWETKIADYRQGYTNVSGPIVVRGKVINGINGCARFQQESCFITAHDAETGEELWRTFTIAGPGDPGGDTWGDLPLTLRGGGDSWIAGSYDPTLDLIYWPTAQPKPWVPASRGLTVHDAALYTNSTLALDPDDGSIVWYRQHVPGEALDLDEAFEKVLIDVEGQKLLFTIGKHGILWKLDRETGEFVDFKETVFQNVFDHIDPVTGDVTYRADIAAAEVSQWISVCPSTAGGHNWMATAYSPEAEVLIIPLSQSCLEIAGREVV</sequence>
<feature type="region of interest" description="Disordered" evidence="8">
    <location>
        <begin position="135"/>
        <end position="162"/>
    </location>
</feature>
<gene>
    <name evidence="10" type="ORF">METZ01_LOCUS127873</name>
</gene>
<evidence type="ECO:0000259" key="9">
    <source>
        <dbReference type="PROSITE" id="PS51007"/>
    </source>
</evidence>
<comment type="similarity">
    <text evidence="2">Belongs to the bacterial PQQ dehydrogenase family.</text>
</comment>
<proteinExistence type="inferred from homology"/>
<keyword evidence="5" id="KW-0732">Signal</keyword>
<dbReference type="GO" id="GO:0016491">
    <property type="term" value="F:oxidoreductase activity"/>
    <property type="evidence" value="ECO:0007669"/>
    <property type="project" value="UniProtKB-KW"/>
</dbReference>